<dbReference type="EMBL" id="BEZZ01000001">
    <property type="protein sequence ID" value="GCC19456.1"/>
    <property type="molecule type" value="Genomic_DNA"/>
</dbReference>
<dbReference type="AlphaFoldDB" id="A0A401RMX8"/>
<evidence type="ECO:0000313" key="2">
    <source>
        <dbReference type="Proteomes" id="UP000287033"/>
    </source>
</evidence>
<accession>A0A401RMX8</accession>
<gene>
    <name evidence="1" type="ORF">chiPu_0000004</name>
</gene>
<keyword evidence="2" id="KW-1185">Reference proteome</keyword>
<proteinExistence type="predicted"/>
<evidence type="ECO:0000313" key="1">
    <source>
        <dbReference type="EMBL" id="GCC19456.1"/>
    </source>
</evidence>
<comment type="caution">
    <text evidence="1">The sequence shown here is derived from an EMBL/GenBank/DDBJ whole genome shotgun (WGS) entry which is preliminary data.</text>
</comment>
<dbReference type="OMA" id="GNCEEEM"/>
<organism evidence="1 2">
    <name type="scientific">Chiloscyllium punctatum</name>
    <name type="common">Brownbanded bambooshark</name>
    <name type="synonym">Hemiscyllium punctatum</name>
    <dbReference type="NCBI Taxonomy" id="137246"/>
    <lineage>
        <taxon>Eukaryota</taxon>
        <taxon>Metazoa</taxon>
        <taxon>Chordata</taxon>
        <taxon>Craniata</taxon>
        <taxon>Vertebrata</taxon>
        <taxon>Chondrichthyes</taxon>
        <taxon>Elasmobranchii</taxon>
        <taxon>Galeomorphii</taxon>
        <taxon>Galeoidea</taxon>
        <taxon>Orectolobiformes</taxon>
        <taxon>Hemiscylliidae</taxon>
        <taxon>Chiloscyllium</taxon>
    </lineage>
</organism>
<dbReference type="Proteomes" id="UP000287033">
    <property type="component" value="Unassembled WGS sequence"/>
</dbReference>
<name>A0A401RMX8_CHIPU</name>
<sequence length="244" mass="28404">MEFNVNKCEVLHFGKKNKSTDYFLNGEKIGKAKVQRDLGVLVEDSLKVNMQVEPVIKKANAMLSLISRGLEYKNTIVLLRLYKALVRPHLEYCVQFWSPHLRKDILALERVQRRFTRMIPGMVGLTYEERLRILGLYSLELRRLRGDLIEQYKIIHGLERVDARKLFPLGEETRTRGHSLRIRGSKFRTEMRRHFFSQRVVGLWNSLPQSAVDAGTLNVFKAEIDRFLLSRGIKGYGENAGKWS</sequence>
<reference evidence="1 2" key="1">
    <citation type="journal article" date="2018" name="Nat. Ecol. Evol.">
        <title>Shark genomes provide insights into elasmobranch evolution and the origin of vertebrates.</title>
        <authorList>
            <person name="Hara Y"/>
            <person name="Yamaguchi K"/>
            <person name="Onimaru K"/>
            <person name="Kadota M"/>
            <person name="Koyanagi M"/>
            <person name="Keeley SD"/>
            <person name="Tatsumi K"/>
            <person name="Tanaka K"/>
            <person name="Motone F"/>
            <person name="Kageyama Y"/>
            <person name="Nozu R"/>
            <person name="Adachi N"/>
            <person name="Nishimura O"/>
            <person name="Nakagawa R"/>
            <person name="Tanegashima C"/>
            <person name="Kiyatake I"/>
            <person name="Matsumoto R"/>
            <person name="Murakumo K"/>
            <person name="Nishida K"/>
            <person name="Terakita A"/>
            <person name="Kuratani S"/>
            <person name="Sato K"/>
            <person name="Hyodo S Kuraku.S."/>
        </authorList>
    </citation>
    <scope>NUCLEOTIDE SEQUENCE [LARGE SCALE GENOMIC DNA]</scope>
</reference>
<dbReference type="PRINTS" id="PR01345">
    <property type="entry name" value="CERVTRCPTASE"/>
</dbReference>
<dbReference type="PANTHER" id="PTHR33332">
    <property type="entry name" value="REVERSE TRANSCRIPTASE DOMAIN-CONTAINING PROTEIN"/>
    <property type="match status" value="1"/>
</dbReference>
<dbReference type="OrthoDB" id="9902521at2759"/>
<protein>
    <submittedName>
        <fullName evidence="1">Uncharacterized protein</fullName>
    </submittedName>
</protein>
<dbReference type="STRING" id="137246.A0A401RMX8"/>